<keyword evidence="1" id="KW-0677">Repeat</keyword>
<dbReference type="GO" id="GO:0030154">
    <property type="term" value="P:cell differentiation"/>
    <property type="evidence" value="ECO:0007669"/>
    <property type="project" value="UniProtKB-KW"/>
</dbReference>
<dbReference type="GO" id="GO:0043022">
    <property type="term" value="F:ribosome binding"/>
    <property type="evidence" value="ECO:0007669"/>
    <property type="project" value="TreeGrafter"/>
</dbReference>
<protein>
    <recommendedName>
        <fullName evidence="7">Cytoplasmic polyadenylation element-binding protein 1</fullName>
    </recommendedName>
</protein>
<reference evidence="10" key="1">
    <citation type="journal article" date="2013" name="Genetics">
        <title>The draft genome and transcriptome of Panagrellus redivivus are shaped by the harsh demands of a free-living lifestyle.</title>
        <authorList>
            <person name="Srinivasan J."/>
            <person name="Dillman A.R."/>
            <person name="Macchietto M.G."/>
            <person name="Heikkinen L."/>
            <person name="Lakso M."/>
            <person name="Fracchia K.M."/>
            <person name="Antoshechkin I."/>
            <person name="Mortazavi A."/>
            <person name="Wong G."/>
            <person name="Sternberg P.W."/>
        </authorList>
    </citation>
    <scope>NUCLEOTIDE SEQUENCE [LARGE SCALE GENOMIC DNA]</scope>
    <source>
        <strain evidence="10">MT8872</strain>
    </source>
</reference>
<dbReference type="GO" id="GO:0043005">
    <property type="term" value="C:neuron projection"/>
    <property type="evidence" value="ECO:0007669"/>
    <property type="project" value="TreeGrafter"/>
</dbReference>
<dbReference type="AlphaFoldDB" id="A0A7E4V8C3"/>
<evidence type="ECO:0000256" key="7">
    <source>
        <dbReference type="ARBA" id="ARBA00070028"/>
    </source>
</evidence>
<dbReference type="PANTHER" id="PTHR12566">
    <property type="entry name" value="CYTOPLASMIC POLYADENYLATION ELEMENT BINDING PROTEIN CPEB"/>
    <property type="match status" value="1"/>
</dbReference>
<dbReference type="GO" id="GO:0000900">
    <property type="term" value="F:mRNA regulatory element binding translation repressor activity"/>
    <property type="evidence" value="ECO:0007669"/>
    <property type="project" value="TreeGrafter"/>
</dbReference>
<dbReference type="GO" id="GO:0007283">
    <property type="term" value="P:spermatogenesis"/>
    <property type="evidence" value="ECO:0007669"/>
    <property type="project" value="UniProtKB-KW"/>
</dbReference>
<dbReference type="Proteomes" id="UP000492821">
    <property type="component" value="Unassembled WGS sequence"/>
</dbReference>
<dbReference type="GO" id="GO:2000766">
    <property type="term" value="P:negative regulation of cytoplasmic translation"/>
    <property type="evidence" value="ECO:0007669"/>
    <property type="project" value="TreeGrafter"/>
</dbReference>
<dbReference type="GO" id="GO:0005737">
    <property type="term" value="C:cytoplasm"/>
    <property type="evidence" value="ECO:0007669"/>
    <property type="project" value="TreeGrafter"/>
</dbReference>
<dbReference type="InterPro" id="IPR035979">
    <property type="entry name" value="RBD_domain_sf"/>
</dbReference>
<dbReference type="InterPro" id="IPR012677">
    <property type="entry name" value="Nucleotide-bd_a/b_plait_sf"/>
</dbReference>
<dbReference type="GO" id="GO:0045202">
    <property type="term" value="C:synapse"/>
    <property type="evidence" value="ECO:0007669"/>
    <property type="project" value="TreeGrafter"/>
</dbReference>
<comment type="subunit">
    <text evidence="6">Interacts with fbf-1.</text>
</comment>
<evidence type="ECO:0000256" key="1">
    <source>
        <dbReference type="ARBA" id="ARBA00022737"/>
    </source>
</evidence>
<dbReference type="FunFam" id="4.10.640.40:FF:000001">
    <property type="entry name" value="Cytoplasmic polyadenylation element-binding 2 isoform X2"/>
    <property type="match status" value="1"/>
</dbReference>
<name>A0A7E4V8C3_PANRE</name>
<evidence type="ECO:0000256" key="2">
    <source>
        <dbReference type="ARBA" id="ARBA00022782"/>
    </source>
</evidence>
<evidence type="ECO:0000256" key="6">
    <source>
        <dbReference type="ARBA" id="ARBA00065903"/>
    </source>
</evidence>
<comment type="function">
    <text evidence="5">Cytoplasmic polyadenylation element binding protein that binds to and regulates the translation of specific mRNAs. Essential for progression through meiosis. Involved in spermatogenesis.</text>
</comment>
<dbReference type="Gene3D" id="3.30.70.330">
    <property type="match status" value="2"/>
</dbReference>
<dbReference type="Pfam" id="PF16367">
    <property type="entry name" value="RRM_7"/>
    <property type="match status" value="1"/>
</dbReference>
<dbReference type="InterPro" id="IPR034819">
    <property type="entry name" value="CPEB"/>
</dbReference>
<reference evidence="11" key="2">
    <citation type="submission" date="2020-10" db="UniProtKB">
        <authorList>
            <consortium name="WormBaseParasite"/>
        </authorList>
    </citation>
    <scope>IDENTIFICATION</scope>
</reference>
<dbReference type="SUPFAM" id="SSF54928">
    <property type="entry name" value="RNA-binding domain, RBD"/>
    <property type="match status" value="1"/>
</dbReference>
<evidence type="ECO:0000313" key="10">
    <source>
        <dbReference type="Proteomes" id="UP000492821"/>
    </source>
</evidence>
<feature type="domain" description="RRM" evidence="9">
    <location>
        <begin position="32"/>
        <end position="127"/>
    </location>
</feature>
<dbReference type="Gene3D" id="4.10.640.40">
    <property type="entry name" value="Cytoplasmic polyadenylation element-binding protein, ZZ domain"/>
    <property type="match status" value="1"/>
</dbReference>
<evidence type="ECO:0000256" key="8">
    <source>
        <dbReference type="PROSITE-ProRule" id="PRU00176"/>
    </source>
</evidence>
<dbReference type="CDD" id="cd19757">
    <property type="entry name" value="Bbox1"/>
    <property type="match status" value="1"/>
</dbReference>
<evidence type="ECO:0000256" key="3">
    <source>
        <dbReference type="ARBA" id="ARBA00022871"/>
    </source>
</evidence>
<keyword evidence="2" id="KW-0221">Differentiation</keyword>
<proteinExistence type="predicted"/>
<evidence type="ECO:0000259" key="9">
    <source>
        <dbReference type="PROSITE" id="PS50102"/>
    </source>
</evidence>
<evidence type="ECO:0000256" key="5">
    <source>
        <dbReference type="ARBA" id="ARBA00058170"/>
    </source>
</evidence>
<dbReference type="PANTHER" id="PTHR12566:SF17">
    <property type="entry name" value="CYTOPLASMIC POLYADENYLATION ELEMENT-BINDING PROTEIN 1"/>
    <property type="match status" value="1"/>
</dbReference>
<sequence>MDLYSFLMKSESSDGSTFSDSYAPVPCSEFSRKVFVGGLPFDVTERDIQATFSRFGRMHVDWPRRHGEASGVVDRRQSAGYVFLVYRSEANVRQLLAACALEDGRYFINMNSRNVSRKAVQVRPWRLNDYFFISHPDAYVDPRNTVFIGGVPRPTRAVDLVDAMEARFGKVIYASIDIDPELRYPKGAARIVFAKRNDYVDAMSSRFINLPHCGSNKRIDIKPYVIDERMCFSCAGDRCNQRFATYFCAEPACLQYYCERCWNTAHYKTALRSMSHHLPYVRSGDSTRQLTFIPHLMSESQSQSQRQSTPRAVNVRHQRSRCYTSAPSPLLSHIWA</sequence>
<dbReference type="InterPro" id="IPR038446">
    <property type="entry name" value="CEBP_ZZ_sf"/>
</dbReference>
<dbReference type="Pfam" id="PF16366">
    <property type="entry name" value="CEBP_ZZ"/>
    <property type="match status" value="1"/>
</dbReference>
<dbReference type="InterPro" id="IPR032296">
    <property type="entry name" value="CEBP_ZZ"/>
</dbReference>
<dbReference type="GO" id="GO:0005634">
    <property type="term" value="C:nucleus"/>
    <property type="evidence" value="ECO:0007669"/>
    <property type="project" value="TreeGrafter"/>
</dbReference>
<dbReference type="GO" id="GO:0008135">
    <property type="term" value="F:translation factor activity, RNA binding"/>
    <property type="evidence" value="ECO:0007669"/>
    <property type="project" value="TreeGrafter"/>
</dbReference>
<keyword evidence="10" id="KW-1185">Reference proteome</keyword>
<accession>A0A7E4V8C3</accession>
<organism evidence="10 11">
    <name type="scientific">Panagrellus redivivus</name>
    <name type="common">Microworm</name>
    <dbReference type="NCBI Taxonomy" id="6233"/>
    <lineage>
        <taxon>Eukaryota</taxon>
        <taxon>Metazoa</taxon>
        <taxon>Ecdysozoa</taxon>
        <taxon>Nematoda</taxon>
        <taxon>Chromadorea</taxon>
        <taxon>Rhabditida</taxon>
        <taxon>Tylenchina</taxon>
        <taxon>Panagrolaimomorpha</taxon>
        <taxon>Panagrolaimoidea</taxon>
        <taxon>Panagrolaimidae</taxon>
        <taxon>Panagrellus</taxon>
    </lineage>
</organism>
<feature type="domain" description="RRM" evidence="9">
    <location>
        <begin position="144"/>
        <end position="222"/>
    </location>
</feature>
<dbReference type="WBParaSite" id="Pan_g178.t1">
    <property type="protein sequence ID" value="Pan_g178.t1"/>
    <property type="gene ID" value="Pan_g178"/>
</dbReference>
<keyword evidence="3" id="KW-0744">Spermatogenesis</keyword>
<dbReference type="GO" id="GO:0003730">
    <property type="term" value="F:mRNA 3'-UTR binding"/>
    <property type="evidence" value="ECO:0007669"/>
    <property type="project" value="InterPro"/>
</dbReference>
<dbReference type="InterPro" id="IPR000504">
    <property type="entry name" value="RRM_dom"/>
</dbReference>
<dbReference type="SMART" id="SM00360">
    <property type="entry name" value="RRM"/>
    <property type="match status" value="2"/>
</dbReference>
<keyword evidence="4 8" id="KW-0694">RNA-binding</keyword>
<dbReference type="PROSITE" id="PS50102">
    <property type="entry name" value="RRM"/>
    <property type="match status" value="2"/>
</dbReference>
<evidence type="ECO:0000313" key="11">
    <source>
        <dbReference type="WBParaSite" id="Pan_g178.t1"/>
    </source>
</evidence>
<evidence type="ECO:0000256" key="4">
    <source>
        <dbReference type="ARBA" id="ARBA00022884"/>
    </source>
</evidence>